<dbReference type="InterPro" id="IPR015422">
    <property type="entry name" value="PyrdxlP-dep_Trfase_small"/>
</dbReference>
<dbReference type="EC" id="4.4.1.13" evidence="4"/>
<evidence type="ECO:0000256" key="2">
    <source>
        <dbReference type="ARBA" id="ARBA00022898"/>
    </source>
</evidence>
<dbReference type="EMBL" id="CAKLDI010000001">
    <property type="protein sequence ID" value="CAH0532549.1"/>
    <property type="molecule type" value="Genomic_DNA"/>
</dbReference>
<dbReference type="Proteomes" id="UP000838672">
    <property type="component" value="Unassembled WGS sequence"/>
</dbReference>
<dbReference type="PIRSF" id="PIRSF001434">
    <property type="entry name" value="CGS"/>
    <property type="match status" value="1"/>
</dbReference>
<sequence>MKSKNIATLAIHGGDQHDKGHHAIFPPITTASTFIQTNLGEGGDFCYARCGNPTRHAYETALAALEGGIYATATASGMAATALAMELLPKDAHVIVMCGVYGGTYRLFEKLRRNTSGIEFEYINLNDLAAVEAAIRDNTQMIWIETPTNPLLELVDIQAICKLAQEKNILTCVDNTFSTAWNQQPLALGADIVMLSTSKYIGGHSDLIGGALITNKPELAEKIDFIKTTVGAVASPFDAYLALRGMKTLDVRMQRQCDNAQQIATFLENHPAVVEVHYPGLASHPQFELCQRQMRTGGAVVTIRLAGDMTTVKSFIGKLQYFVLAESLGGVESMLNHSASMSHGSMTPEEREAIGVFDTTLRLSVGIEDINDLIADLTHALA</sequence>
<gene>
    <name evidence="4" type="primary">metC</name>
    <name evidence="4" type="ORF">VST7929_00380</name>
</gene>
<dbReference type="InterPro" id="IPR015421">
    <property type="entry name" value="PyrdxlP-dep_Trfase_major"/>
</dbReference>
<dbReference type="Gene3D" id="3.40.640.10">
    <property type="entry name" value="Type I PLP-dependent aspartate aminotransferase-like (Major domain)"/>
    <property type="match status" value="1"/>
</dbReference>
<dbReference type="RefSeq" id="WP_237464485.1">
    <property type="nucleotide sequence ID" value="NZ_CAKLDI010000001.1"/>
</dbReference>
<accession>A0ABM8ZQG9</accession>
<proteinExistence type="inferred from homology"/>
<dbReference type="CDD" id="cd00614">
    <property type="entry name" value="CGS_like"/>
    <property type="match status" value="1"/>
</dbReference>
<dbReference type="PANTHER" id="PTHR11808:SF75">
    <property type="entry name" value="CYSTATHIONINE GAMMA-SYNTHASE"/>
    <property type="match status" value="1"/>
</dbReference>
<dbReference type="InterPro" id="IPR015424">
    <property type="entry name" value="PyrdxlP-dep_Trfase"/>
</dbReference>
<dbReference type="GO" id="GO:0047804">
    <property type="term" value="F:cysteine-S-conjugate beta-lyase activity"/>
    <property type="evidence" value="ECO:0007669"/>
    <property type="project" value="UniProtKB-EC"/>
</dbReference>
<protein>
    <submittedName>
        <fullName evidence="4">Cystathionine beta-lyase</fullName>
        <ecNumber evidence="4">4.4.1.13</ecNumber>
    </submittedName>
</protein>
<name>A0ABM8ZQG9_9VIBR</name>
<comment type="similarity">
    <text evidence="3">Belongs to the trans-sulfuration enzymes family.</text>
</comment>
<dbReference type="PANTHER" id="PTHR11808">
    <property type="entry name" value="TRANS-SULFURATION ENZYME FAMILY MEMBER"/>
    <property type="match status" value="1"/>
</dbReference>
<dbReference type="SUPFAM" id="SSF53383">
    <property type="entry name" value="PLP-dependent transferases"/>
    <property type="match status" value="1"/>
</dbReference>
<dbReference type="Pfam" id="PF01053">
    <property type="entry name" value="Cys_Met_Meta_PP"/>
    <property type="match status" value="1"/>
</dbReference>
<keyword evidence="2 3" id="KW-0663">Pyridoxal phosphate</keyword>
<dbReference type="Gene3D" id="3.90.1150.10">
    <property type="entry name" value="Aspartate Aminotransferase, domain 1"/>
    <property type="match status" value="1"/>
</dbReference>
<evidence type="ECO:0000256" key="3">
    <source>
        <dbReference type="RuleBase" id="RU362118"/>
    </source>
</evidence>
<organism evidence="4 5">
    <name type="scientific">Vibrio stylophorae</name>
    <dbReference type="NCBI Taxonomy" id="659351"/>
    <lineage>
        <taxon>Bacteria</taxon>
        <taxon>Pseudomonadati</taxon>
        <taxon>Pseudomonadota</taxon>
        <taxon>Gammaproteobacteria</taxon>
        <taxon>Vibrionales</taxon>
        <taxon>Vibrionaceae</taxon>
        <taxon>Vibrio</taxon>
    </lineage>
</organism>
<evidence type="ECO:0000313" key="4">
    <source>
        <dbReference type="EMBL" id="CAH0532549.1"/>
    </source>
</evidence>
<reference evidence="4" key="1">
    <citation type="submission" date="2021-11" db="EMBL/GenBank/DDBJ databases">
        <authorList>
            <person name="Rodrigo-Torres L."/>
            <person name="Arahal R. D."/>
            <person name="Lucena T."/>
        </authorList>
    </citation>
    <scope>NUCLEOTIDE SEQUENCE</scope>
    <source>
        <strain evidence="4">CECT 7929</strain>
    </source>
</reference>
<comment type="cofactor">
    <cofactor evidence="1 3">
        <name>pyridoxal 5'-phosphate</name>
        <dbReference type="ChEBI" id="CHEBI:597326"/>
    </cofactor>
</comment>
<evidence type="ECO:0000313" key="5">
    <source>
        <dbReference type="Proteomes" id="UP000838672"/>
    </source>
</evidence>
<keyword evidence="5" id="KW-1185">Reference proteome</keyword>
<comment type="caution">
    <text evidence="4">The sequence shown here is derived from an EMBL/GenBank/DDBJ whole genome shotgun (WGS) entry which is preliminary data.</text>
</comment>
<evidence type="ECO:0000256" key="1">
    <source>
        <dbReference type="ARBA" id="ARBA00001933"/>
    </source>
</evidence>
<keyword evidence="4" id="KW-0456">Lyase</keyword>
<dbReference type="InterPro" id="IPR000277">
    <property type="entry name" value="Cys/Met-Metab_PyrdxlP-dep_enz"/>
</dbReference>